<comment type="similarity">
    <text evidence="1">Belongs to the RRN3 family.</text>
</comment>
<evidence type="ECO:0000256" key="1">
    <source>
        <dbReference type="ARBA" id="ARBA00010098"/>
    </source>
</evidence>
<dbReference type="GeneID" id="109589525"/>
<dbReference type="GO" id="GO:0006361">
    <property type="term" value="P:transcription initiation at RNA polymerase I promoter"/>
    <property type="evidence" value="ECO:0007669"/>
    <property type="project" value="InterPro"/>
</dbReference>
<dbReference type="InterPro" id="IPR007991">
    <property type="entry name" value="RNA_pol_I_trans_ini_fac_RRN3"/>
</dbReference>
<reference evidence="3" key="1">
    <citation type="journal article" date="2010" name="Nature">
        <title>The Amphimedon queenslandica genome and the evolution of animal complexity.</title>
        <authorList>
            <person name="Srivastava M."/>
            <person name="Simakov O."/>
            <person name="Chapman J."/>
            <person name="Fahey B."/>
            <person name="Gauthier M.E."/>
            <person name="Mitros T."/>
            <person name="Richards G.S."/>
            <person name="Conaco C."/>
            <person name="Dacre M."/>
            <person name="Hellsten U."/>
            <person name="Larroux C."/>
            <person name="Putnam N.H."/>
            <person name="Stanke M."/>
            <person name="Adamska M."/>
            <person name="Darling A."/>
            <person name="Degnan S.M."/>
            <person name="Oakley T.H."/>
            <person name="Plachetzki D.C."/>
            <person name="Zhai Y."/>
            <person name="Adamski M."/>
            <person name="Calcino A."/>
            <person name="Cummins S.F."/>
            <person name="Goodstein D.M."/>
            <person name="Harris C."/>
            <person name="Jackson D.J."/>
            <person name="Leys S.P."/>
            <person name="Shu S."/>
            <person name="Woodcroft B.J."/>
            <person name="Vervoort M."/>
            <person name="Kosik K.S."/>
            <person name="Manning G."/>
            <person name="Degnan B.M."/>
            <person name="Rokhsar D.S."/>
        </authorList>
    </citation>
    <scope>NUCLEOTIDE SEQUENCE [LARGE SCALE GENOMIC DNA]</scope>
</reference>
<dbReference type="EnsemblMetazoa" id="XM_020005590.1">
    <property type="protein sequence ID" value="XP_019861149.1"/>
    <property type="gene ID" value="LOC109589525"/>
</dbReference>
<dbReference type="Pfam" id="PF05327">
    <property type="entry name" value="RRN3"/>
    <property type="match status" value="1"/>
</dbReference>
<protein>
    <submittedName>
        <fullName evidence="2">Uncharacterized protein</fullName>
    </submittedName>
</protein>
<sequence>MCTCTYYSGLSFLCKLNIDRIITSKLNPLKVCLGSVVELFASIMSKYEIVYCYSVIEENKRCYLPVLTTPTSGNTSLETIFPFDPYHLKRSSKYLIGLYREWNEDNEGVVSADDNESILIPSSIDSLIIESPN</sequence>
<dbReference type="PANTHER" id="PTHR12790">
    <property type="entry name" value="TRANSCRIPTION INITIATION FACTOR IA RRN3"/>
    <property type="match status" value="1"/>
</dbReference>
<accession>A0AAN0JVF6</accession>
<dbReference type="RefSeq" id="XP_019861149.1">
    <property type="nucleotide sequence ID" value="XM_020005590.1"/>
</dbReference>
<evidence type="ECO:0000313" key="2">
    <source>
        <dbReference type="EnsemblMetazoa" id="XP_019861149.1"/>
    </source>
</evidence>
<name>A0AAN0JVF6_AMPQE</name>
<organism evidence="2 3">
    <name type="scientific">Amphimedon queenslandica</name>
    <name type="common">Sponge</name>
    <dbReference type="NCBI Taxonomy" id="400682"/>
    <lineage>
        <taxon>Eukaryota</taxon>
        <taxon>Metazoa</taxon>
        <taxon>Porifera</taxon>
        <taxon>Demospongiae</taxon>
        <taxon>Heteroscleromorpha</taxon>
        <taxon>Haplosclerida</taxon>
        <taxon>Niphatidae</taxon>
        <taxon>Amphimedon</taxon>
    </lineage>
</organism>
<proteinExistence type="inferred from homology"/>
<dbReference type="GO" id="GO:0001181">
    <property type="term" value="F:RNA polymerase I general transcription initiation factor activity"/>
    <property type="evidence" value="ECO:0007669"/>
    <property type="project" value="InterPro"/>
</dbReference>
<dbReference type="GO" id="GO:0001042">
    <property type="term" value="F:RNA polymerase I core binding"/>
    <property type="evidence" value="ECO:0007669"/>
    <property type="project" value="TreeGrafter"/>
</dbReference>
<evidence type="ECO:0000313" key="3">
    <source>
        <dbReference type="Proteomes" id="UP000007879"/>
    </source>
</evidence>
<dbReference type="KEGG" id="aqu:109589525"/>
<dbReference type="Proteomes" id="UP000007879">
    <property type="component" value="Unassembled WGS sequence"/>
</dbReference>
<keyword evidence="3" id="KW-1185">Reference proteome</keyword>
<reference evidence="2" key="2">
    <citation type="submission" date="2024-06" db="UniProtKB">
        <authorList>
            <consortium name="EnsemblMetazoa"/>
        </authorList>
    </citation>
    <scope>IDENTIFICATION</scope>
</reference>
<dbReference type="PANTHER" id="PTHR12790:SF0">
    <property type="entry name" value="RNA POLYMERASE I-SPECIFIC TRANSCRIPTION INITIATION FACTOR RRN3-RELATED"/>
    <property type="match status" value="1"/>
</dbReference>
<dbReference type="AlphaFoldDB" id="A0AAN0JVF6"/>
<dbReference type="GO" id="GO:0005634">
    <property type="term" value="C:nucleus"/>
    <property type="evidence" value="ECO:0007669"/>
    <property type="project" value="TreeGrafter"/>
</dbReference>